<proteinExistence type="inferred from homology"/>
<evidence type="ECO:0000256" key="6">
    <source>
        <dbReference type="ARBA" id="ARBA00023136"/>
    </source>
</evidence>
<evidence type="ECO:0000256" key="2">
    <source>
        <dbReference type="ARBA" id="ARBA00009772"/>
    </source>
</evidence>
<dbReference type="Pfam" id="PF01311">
    <property type="entry name" value="Bac_export_1"/>
    <property type="match status" value="1"/>
</dbReference>
<evidence type="ECO:0000256" key="5">
    <source>
        <dbReference type="ARBA" id="ARBA00022989"/>
    </source>
</evidence>
<feature type="transmembrane region" description="Helical" evidence="7">
    <location>
        <begin position="12"/>
        <end position="30"/>
    </location>
</feature>
<feature type="transmembrane region" description="Helical" evidence="7">
    <location>
        <begin position="169"/>
        <end position="194"/>
    </location>
</feature>
<keyword evidence="8" id="KW-0969">Cilium</keyword>
<feature type="transmembrane region" description="Helical" evidence="7">
    <location>
        <begin position="42"/>
        <end position="72"/>
    </location>
</feature>
<evidence type="ECO:0000256" key="4">
    <source>
        <dbReference type="ARBA" id="ARBA00022692"/>
    </source>
</evidence>
<dbReference type="Proteomes" id="UP001387100">
    <property type="component" value="Unassembled WGS sequence"/>
</dbReference>
<feature type="transmembrane region" description="Helical" evidence="7">
    <location>
        <begin position="126"/>
        <end position="149"/>
    </location>
</feature>
<dbReference type="RefSeq" id="WP_339573464.1">
    <property type="nucleotide sequence ID" value="NZ_JBBIAA010000001.1"/>
</dbReference>
<dbReference type="PRINTS" id="PR00953">
    <property type="entry name" value="TYPE3IMRPROT"/>
</dbReference>
<sequence length="259" mass="26591">MEVSLPLEQVVGLSLASLRVLGWLLLAPPFSYKGFPGPVKALLALALALVVQPDVSALVEGGLGAGSILLAALQEILVGTTLGWLCYLVFAAVQSAGDLLDVFGGFQLAQGYDPLMQSGSSVLGRIYQLLALALLFASGGHLVVLRGLLRTFEVLPVGQSIDLSTVARVATEGVAGLMLAALQIAGPLIAVLFLTDVGLGLLTRVAPQLNAFALGFPLKILVTLVLVGLTATLLPDVVRGLAEQMAETVMGTARASAGA</sequence>
<comment type="caution">
    <text evidence="8">The sequence shown here is derived from an EMBL/GenBank/DDBJ whole genome shotgun (WGS) entry which is preliminary data.</text>
</comment>
<gene>
    <name evidence="8" type="ORF">WDZ17_02015</name>
</gene>
<organism evidence="8 9">
    <name type="scientific">Pseudokineococcus basanitobsidens</name>
    <dbReference type="NCBI Taxonomy" id="1926649"/>
    <lineage>
        <taxon>Bacteria</taxon>
        <taxon>Bacillati</taxon>
        <taxon>Actinomycetota</taxon>
        <taxon>Actinomycetes</taxon>
        <taxon>Kineosporiales</taxon>
        <taxon>Kineosporiaceae</taxon>
        <taxon>Pseudokineococcus</taxon>
    </lineage>
</organism>
<protein>
    <submittedName>
        <fullName evidence="8">Flagellar biosynthetic protein FliR</fullName>
    </submittedName>
</protein>
<evidence type="ECO:0000256" key="7">
    <source>
        <dbReference type="SAM" id="Phobius"/>
    </source>
</evidence>
<reference evidence="8 9" key="1">
    <citation type="journal article" date="2017" name="Int. J. Syst. Evol. Microbiol.">
        <title>Pseudokineococcus basanitobsidens sp. nov., isolated from volcanic rock.</title>
        <authorList>
            <person name="Lee D.W."/>
            <person name="Park M.Y."/>
            <person name="Kim J.J."/>
            <person name="Kim B.S."/>
        </authorList>
    </citation>
    <scope>NUCLEOTIDE SEQUENCE [LARGE SCALE GENOMIC DNA]</scope>
    <source>
        <strain evidence="8 9">DSM 103726</strain>
    </source>
</reference>
<keyword evidence="3" id="KW-1003">Cell membrane</keyword>
<dbReference type="EMBL" id="JBBIAA010000001">
    <property type="protein sequence ID" value="MEJ5944074.1"/>
    <property type="molecule type" value="Genomic_DNA"/>
</dbReference>
<keyword evidence="9" id="KW-1185">Reference proteome</keyword>
<comment type="similarity">
    <text evidence="2">Belongs to the FliR/MopE/SpaR family.</text>
</comment>
<evidence type="ECO:0000256" key="1">
    <source>
        <dbReference type="ARBA" id="ARBA00004651"/>
    </source>
</evidence>
<dbReference type="InterPro" id="IPR002010">
    <property type="entry name" value="T3SS_IM_R"/>
</dbReference>
<keyword evidence="8" id="KW-0966">Cell projection</keyword>
<keyword evidence="6 7" id="KW-0472">Membrane</keyword>
<dbReference type="PANTHER" id="PTHR30065">
    <property type="entry name" value="FLAGELLAR BIOSYNTHETIC PROTEIN FLIR"/>
    <property type="match status" value="1"/>
</dbReference>
<keyword evidence="5 7" id="KW-1133">Transmembrane helix</keyword>
<feature type="transmembrane region" description="Helical" evidence="7">
    <location>
        <begin position="214"/>
        <end position="234"/>
    </location>
</feature>
<dbReference type="PANTHER" id="PTHR30065:SF1">
    <property type="entry name" value="SURFACE PRESENTATION OF ANTIGENS PROTEIN SPAR"/>
    <property type="match status" value="1"/>
</dbReference>
<evidence type="ECO:0000313" key="9">
    <source>
        <dbReference type="Proteomes" id="UP001387100"/>
    </source>
</evidence>
<comment type="subcellular location">
    <subcellularLocation>
        <location evidence="1">Cell membrane</location>
        <topology evidence="1">Multi-pass membrane protein</topology>
    </subcellularLocation>
</comment>
<evidence type="ECO:0000313" key="8">
    <source>
        <dbReference type="EMBL" id="MEJ5944074.1"/>
    </source>
</evidence>
<name>A0ABU8RGH9_9ACTN</name>
<keyword evidence="8" id="KW-0282">Flagellum</keyword>
<keyword evidence="4 7" id="KW-0812">Transmembrane</keyword>
<accession>A0ABU8RGH9</accession>
<evidence type="ECO:0000256" key="3">
    <source>
        <dbReference type="ARBA" id="ARBA00022475"/>
    </source>
</evidence>